<dbReference type="EC" id="5.4.2.12" evidence="10 11"/>
<keyword evidence="6 13" id="KW-0479">Metal-binding</keyword>
<dbReference type="Pfam" id="PF06415">
    <property type="entry name" value="iPGM_N"/>
    <property type="match status" value="1"/>
</dbReference>
<evidence type="ECO:0000259" key="15">
    <source>
        <dbReference type="Pfam" id="PF06415"/>
    </source>
</evidence>
<proteinExistence type="inferred from homology"/>
<gene>
    <name evidence="10" type="primary">gpmI</name>
    <name evidence="16" type="ORF">A2771_03245</name>
</gene>
<dbReference type="HAMAP" id="MF_01038">
    <property type="entry name" value="GpmI"/>
    <property type="match status" value="1"/>
</dbReference>
<evidence type="ECO:0000256" key="10">
    <source>
        <dbReference type="HAMAP-Rule" id="MF_01038"/>
    </source>
</evidence>
<dbReference type="InterPro" id="IPR005995">
    <property type="entry name" value="Pgm_bpd_ind"/>
</dbReference>
<feature type="binding site" evidence="10 12">
    <location>
        <position position="195"/>
    </location>
    <ligand>
        <name>substrate</name>
    </ligand>
</feature>
<comment type="pathway">
    <text evidence="4 10">Carbohydrate degradation; glycolysis; pyruvate from D-glyceraldehyde 3-phosphate: step 3/5.</text>
</comment>
<organism evidence="16 17">
    <name type="scientific">Candidatus Woesebacteria bacterium RIFCSPHIGHO2_01_FULL_38_26b</name>
    <dbReference type="NCBI Taxonomy" id="1802491"/>
    <lineage>
        <taxon>Bacteria</taxon>
        <taxon>Candidatus Woeseibacteriota</taxon>
    </lineage>
</organism>
<feature type="binding site" evidence="13">
    <location>
        <position position="505"/>
    </location>
    <ligand>
        <name>Mn(2+)</name>
        <dbReference type="ChEBI" id="CHEBI:29035"/>
        <label>1</label>
    </ligand>
</feature>
<sequence>MFNLSFLSKKNKIKPYVLVILDGFGIAPPSEGNPVTLAKIPNYSNLLNNFPNTQLIASGESVGLPANEVGNTEVGHLTLGAGRVILQDLKRIDVAIEKGTFFDNEALLKLSSHVKKNNSKMHILGVVGSGRVHSSLNHLYALLQFCKKEGVDNAFLHLFTDGRDSPPKQGVEIIEQIETHLNTIKIGRIASITGRYYAMDRDRRWERTEKVYKALCLGKGLQALSPLEALRAAYSRGQTDEFVEPTLIWNKEGPVALVNDGDGIIFFNFRVDRPKQLTMAFVVSDFENLKKFDFGFDPETNRNIGEMEVGQTFVREKVPQNIFFVTMTEYQKGLPVGGIAFGPEMVADPLSIVLSNANLLQLHMAESEKERFVKYYFNGIREEAVSGEEDLIVPSPHIPTYDKKPEMSLPKLVSEFKKQIRRDLYNFIVINFANPDMVAHSGDINATVKAIQCVDKYLYELVECVLKAGGTVFVTADHGNAEELLTYPTSSFFYTSDKGTLNTDHSNNPVPFIVISNNLRNKKDLLTNGALSDVAPTILALMGITKSPSMTGNNLLKMT</sequence>
<reference evidence="16 17" key="1">
    <citation type="journal article" date="2016" name="Nat. Commun.">
        <title>Thousands of microbial genomes shed light on interconnected biogeochemical processes in an aquifer system.</title>
        <authorList>
            <person name="Anantharaman K."/>
            <person name="Brown C.T."/>
            <person name="Hug L.A."/>
            <person name="Sharon I."/>
            <person name="Castelle C.J."/>
            <person name="Probst A.J."/>
            <person name="Thomas B.C."/>
            <person name="Singh A."/>
            <person name="Wilkins M.J."/>
            <person name="Karaoz U."/>
            <person name="Brodie E.L."/>
            <person name="Williams K.H."/>
            <person name="Hubbard S.S."/>
            <person name="Banfield J.F."/>
        </authorList>
    </citation>
    <scope>NUCLEOTIDE SEQUENCE [LARGE SCALE GENOMIC DNA]</scope>
</reference>
<dbReference type="Gene3D" id="3.40.1450.10">
    <property type="entry name" value="BPG-independent phosphoglycerate mutase, domain B"/>
    <property type="match status" value="1"/>
</dbReference>
<accession>A0A1F7XYH1</accession>
<feature type="binding site" evidence="13">
    <location>
        <position position="478"/>
    </location>
    <ligand>
        <name>Mn(2+)</name>
        <dbReference type="ChEBI" id="CHEBI:29035"/>
        <label>2</label>
    </ligand>
</feature>
<evidence type="ECO:0000256" key="3">
    <source>
        <dbReference type="ARBA" id="ARBA00002315"/>
    </source>
</evidence>
<keyword evidence="8 13" id="KW-0464">Manganese</keyword>
<dbReference type="FunFam" id="3.40.1450.10:FF:000002">
    <property type="entry name" value="2,3-bisphosphoglycerate-independent phosphoglycerate mutase"/>
    <property type="match status" value="1"/>
</dbReference>
<dbReference type="SUPFAM" id="SSF64158">
    <property type="entry name" value="2,3-Bisphosphoglycerate-independent phosphoglycerate mutase, substrate-binding domain"/>
    <property type="match status" value="1"/>
</dbReference>
<evidence type="ECO:0000256" key="7">
    <source>
        <dbReference type="ARBA" id="ARBA00023152"/>
    </source>
</evidence>
<evidence type="ECO:0000256" key="9">
    <source>
        <dbReference type="ARBA" id="ARBA00023235"/>
    </source>
</evidence>
<dbReference type="AlphaFoldDB" id="A0A1F7XYH1"/>
<feature type="binding site" evidence="13">
    <location>
        <position position="436"/>
    </location>
    <ligand>
        <name>Mn(2+)</name>
        <dbReference type="ChEBI" id="CHEBI:29035"/>
        <label>1</label>
    </ligand>
</feature>
<comment type="cofactor">
    <cofactor evidence="2">
        <name>Mn(2+)</name>
        <dbReference type="ChEBI" id="CHEBI:29035"/>
    </cofactor>
</comment>
<comment type="similarity">
    <text evidence="5 10">Belongs to the BPG-independent phosphoglycerate mutase family.</text>
</comment>
<dbReference type="PANTHER" id="PTHR31637">
    <property type="entry name" value="2,3-BISPHOSPHOGLYCERATE-INDEPENDENT PHOSPHOGLYCERATE MUTASE"/>
    <property type="match status" value="1"/>
</dbReference>
<dbReference type="GO" id="GO:0030145">
    <property type="term" value="F:manganese ion binding"/>
    <property type="evidence" value="ECO:0007669"/>
    <property type="project" value="InterPro"/>
</dbReference>
<feature type="domain" description="Metalloenzyme" evidence="14">
    <location>
        <begin position="14"/>
        <end position="545"/>
    </location>
</feature>
<dbReference type="PANTHER" id="PTHR31637:SF0">
    <property type="entry name" value="2,3-BISPHOSPHOGLYCERATE-INDEPENDENT PHOSPHOGLYCERATE MUTASE"/>
    <property type="match status" value="1"/>
</dbReference>
<dbReference type="SUPFAM" id="SSF53649">
    <property type="entry name" value="Alkaline phosphatase-like"/>
    <property type="match status" value="1"/>
</dbReference>
<dbReference type="Gene3D" id="3.40.720.10">
    <property type="entry name" value="Alkaline Phosphatase, subunit A"/>
    <property type="match status" value="1"/>
</dbReference>
<evidence type="ECO:0000256" key="12">
    <source>
        <dbReference type="PIRSR" id="PIRSR001492-2"/>
    </source>
</evidence>
<evidence type="ECO:0000256" key="2">
    <source>
        <dbReference type="ARBA" id="ARBA00001936"/>
    </source>
</evidence>
<evidence type="ECO:0000256" key="4">
    <source>
        <dbReference type="ARBA" id="ARBA00004798"/>
    </source>
</evidence>
<dbReference type="PIRSF" id="PIRSF001492">
    <property type="entry name" value="IPGAM"/>
    <property type="match status" value="1"/>
</dbReference>
<comment type="caution">
    <text evidence="16">The sequence shown here is derived from an EMBL/GenBank/DDBJ whole genome shotgun (WGS) entry which is preliminary data.</text>
</comment>
<protein>
    <recommendedName>
        <fullName evidence="10 11">2,3-bisphosphoglycerate-independent phosphoglycerate mutase</fullName>
        <shortName evidence="10">BPG-independent PGAM</shortName>
        <shortName evidence="10">Phosphoglyceromutase</shortName>
        <shortName evidence="10">iPGM</shortName>
        <ecNumber evidence="10 11">5.4.2.12</ecNumber>
    </recommendedName>
</protein>
<dbReference type="InterPro" id="IPR006124">
    <property type="entry name" value="Metalloenzyme"/>
</dbReference>
<evidence type="ECO:0000256" key="8">
    <source>
        <dbReference type="ARBA" id="ARBA00023211"/>
    </source>
</evidence>
<feature type="binding site" evidence="10 12">
    <location>
        <position position="201"/>
    </location>
    <ligand>
        <name>substrate</name>
    </ligand>
</feature>
<feature type="binding site" evidence="10 12">
    <location>
        <begin position="163"/>
        <end position="164"/>
    </location>
    <ligand>
        <name>substrate</name>
    </ligand>
</feature>
<dbReference type="CDD" id="cd16010">
    <property type="entry name" value="iPGM"/>
    <property type="match status" value="1"/>
</dbReference>
<evidence type="ECO:0000313" key="17">
    <source>
        <dbReference type="Proteomes" id="UP000176741"/>
    </source>
</evidence>
<feature type="domain" description="BPG-independent PGAM N-terminal" evidence="15">
    <location>
        <begin position="92"/>
        <end position="332"/>
    </location>
</feature>
<dbReference type="InterPro" id="IPR011258">
    <property type="entry name" value="BPG-indep_PGM_N"/>
</dbReference>
<feature type="binding site" evidence="13">
    <location>
        <position position="440"/>
    </location>
    <ligand>
        <name>Mn(2+)</name>
        <dbReference type="ChEBI" id="CHEBI:29035"/>
        <label>1</label>
    </ligand>
</feature>
<dbReference type="UniPathway" id="UPA00109">
    <property type="reaction ID" value="UER00186"/>
</dbReference>
<feature type="binding site" evidence="10 12">
    <location>
        <position position="133"/>
    </location>
    <ligand>
        <name>substrate</name>
    </ligand>
</feature>
<comment type="catalytic activity">
    <reaction evidence="1 10">
        <text>(2R)-2-phosphoglycerate = (2R)-3-phosphoglycerate</text>
        <dbReference type="Rhea" id="RHEA:15901"/>
        <dbReference type="ChEBI" id="CHEBI:58272"/>
        <dbReference type="ChEBI" id="CHEBI:58289"/>
        <dbReference type="EC" id="5.4.2.12"/>
    </reaction>
</comment>
<evidence type="ECO:0000256" key="11">
    <source>
        <dbReference type="NCBIfam" id="TIGR01307"/>
    </source>
</evidence>
<comment type="subunit">
    <text evidence="10">Monomer.</text>
</comment>
<dbReference type="NCBIfam" id="TIGR01307">
    <property type="entry name" value="pgm_bpd_ind"/>
    <property type="match status" value="1"/>
</dbReference>
<evidence type="ECO:0000256" key="6">
    <source>
        <dbReference type="ARBA" id="ARBA00022723"/>
    </source>
</evidence>
<feature type="binding site" evidence="10 12">
    <location>
        <position position="369"/>
    </location>
    <ligand>
        <name>substrate</name>
    </ligand>
</feature>
<dbReference type="GO" id="GO:0006007">
    <property type="term" value="P:glucose catabolic process"/>
    <property type="evidence" value="ECO:0007669"/>
    <property type="project" value="InterPro"/>
</dbReference>
<evidence type="ECO:0000313" key="16">
    <source>
        <dbReference type="EMBL" id="OGM19325.1"/>
    </source>
</evidence>
<keyword evidence="7 10" id="KW-0324">Glycolysis</keyword>
<evidence type="ECO:0000256" key="5">
    <source>
        <dbReference type="ARBA" id="ARBA00008819"/>
    </source>
</evidence>
<dbReference type="EMBL" id="MGGD01000073">
    <property type="protein sequence ID" value="OGM19325.1"/>
    <property type="molecule type" value="Genomic_DNA"/>
</dbReference>
<evidence type="ECO:0000256" key="13">
    <source>
        <dbReference type="PIRSR" id="PIRSR001492-3"/>
    </source>
</evidence>
<dbReference type="InterPro" id="IPR036646">
    <property type="entry name" value="PGAM_B_sf"/>
</dbReference>
<dbReference type="InterPro" id="IPR017850">
    <property type="entry name" value="Alkaline_phosphatase_core_sf"/>
</dbReference>
<comment type="caution">
    <text evidence="10">Lacks conserved residue(s) required for the propagation of feature annotation.</text>
</comment>
<comment type="function">
    <text evidence="3 10">Catalyzes the interconversion of 2-phosphoglycerate and 3-phosphoglycerate.</text>
</comment>
<dbReference type="GO" id="GO:0004619">
    <property type="term" value="F:phosphoglycerate mutase activity"/>
    <property type="evidence" value="ECO:0007669"/>
    <property type="project" value="UniProtKB-UniRule"/>
</dbReference>
<evidence type="ECO:0000259" key="14">
    <source>
        <dbReference type="Pfam" id="PF01676"/>
    </source>
</evidence>
<dbReference type="Pfam" id="PF01676">
    <property type="entry name" value="Metalloenzyme"/>
    <property type="match status" value="1"/>
</dbReference>
<feature type="binding site" evidence="13">
    <location>
        <position position="22"/>
    </location>
    <ligand>
        <name>Mn(2+)</name>
        <dbReference type="ChEBI" id="CHEBI:29035"/>
        <label>2</label>
    </ligand>
</feature>
<evidence type="ECO:0000256" key="1">
    <source>
        <dbReference type="ARBA" id="ARBA00000370"/>
    </source>
</evidence>
<name>A0A1F7XYH1_9BACT</name>
<dbReference type="GO" id="GO:0005829">
    <property type="term" value="C:cytosol"/>
    <property type="evidence" value="ECO:0007669"/>
    <property type="project" value="TreeGrafter"/>
</dbReference>
<dbReference type="GO" id="GO:0006096">
    <property type="term" value="P:glycolytic process"/>
    <property type="evidence" value="ECO:0007669"/>
    <property type="project" value="UniProtKB-UniRule"/>
</dbReference>
<dbReference type="Proteomes" id="UP000176741">
    <property type="component" value="Unassembled WGS sequence"/>
</dbReference>
<keyword evidence="9 10" id="KW-0413">Isomerase</keyword>
<feature type="binding site" evidence="10 12">
    <location>
        <begin position="270"/>
        <end position="273"/>
    </location>
    <ligand>
        <name>substrate</name>
    </ligand>
</feature>
<feature type="binding site" evidence="13">
    <location>
        <position position="477"/>
    </location>
    <ligand>
        <name>Mn(2+)</name>
        <dbReference type="ChEBI" id="CHEBI:29035"/>
        <label>2</label>
    </ligand>
</feature>